<evidence type="ECO:0000256" key="6">
    <source>
        <dbReference type="ARBA" id="ARBA00022989"/>
    </source>
</evidence>
<evidence type="ECO:0000256" key="4">
    <source>
        <dbReference type="ARBA" id="ARBA00022692"/>
    </source>
</evidence>
<dbReference type="InterPro" id="IPR023395">
    <property type="entry name" value="MCP_dom_sf"/>
</dbReference>
<dbReference type="AlphaFoldDB" id="A0A8J2RSS1"/>
<keyword evidence="7 8" id="KW-0472">Membrane</keyword>
<comment type="caution">
    <text evidence="10">The sequence shown here is derived from an EMBL/GenBank/DDBJ whole genome shotgun (WGS) entry which is preliminary data.</text>
</comment>
<dbReference type="SUPFAM" id="SSF103506">
    <property type="entry name" value="Mitochondrial carrier"/>
    <property type="match status" value="1"/>
</dbReference>
<evidence type="ECO:0000256" key="9">
    <source>
        <dbReference type="RuleBase" id="RU000488"/>
    </source>
</evidence>
<evidence type="ECO:0000256" key="5">
    <source>
        <dbReference type="ARBA" id="ARBA00022737"/>
    </source>
</evidence>
<protein>
    <recommendedName>
        <fullName evidence="12">Mitochondrial uncoupling protein 4</fullName>
    </recommendedName>
</protein>
<dbReference type="Gene3D" id="1.50.40.10">
    <property type="entry name" value="Mitochondrial carrier domain"/>
    <property type="match status" value="1"/>
</dbReference>
<comment type="similarity">
    <text evidence="2 9">Belongs to the mitochondrial carrier (TC 2.A.29) family.</text>
</comment>
<keyword evidence="4 8" id="KW-0812">Transmembrane</keyword>
<dbReference type="GO" id="GO:0016020">
    <property type="term" value="C:membrane"/>
    <property type="evidence" value="ECO:0007669"/>
    <property type="project" value="UniProtKB-SubCell"/>
</dbReference>
<gene>
    <name evidence="10" type="ORF">DGAL_LOCUS12393</name>
</gene>
<evidence type="ECO:0000256" key="8">
    <source>
        <dbReference type="PROSITE-ProRule" id="PRU00282"/>
    </source>
</evidence>
<feature type="repeat" description="Solcar" evidence="8">
    <location>
        <begin position="200"/>
        <end position="280"/>
    </location>
</feature>
<dbReference type="EMBL" id="CAKKLH010000289">
    <property type="protein sequence ID" value="CAH0108935.1"/>
    <property type="molecule type" value="Genomic_DNA"/>
</dbReference>
<feature type="repeat" description="Solcar" evidence="8">
    <location>
        <begin position="26"/>
        <end position="102"/>
    </location>
</feature>
<comment type="subcellular location">
    <subcellularLocation>
        <location evidence="1">Membrane</location>
        <topology evidence="1">Multi-pass membrane protein</topology>
    </subcellularLocation>
</comment>
<accession>A0A8J2RSS1</accession>
<feature type="repeat" description="Solcar" evidence="8">
    <location>
        <begin position="107"/>
        <end position="199"/>
    </location>
</feature>
<dbReference type="InterPro" id="IPR018108">
    <property type="entry name" value="MCP_transmembrane"/>
</dbReference>
<dbReference type="OrthoDB" id="756301at2759"/>
<evidence type="ECO:0000256" key="2">
    <source>
        <dbReference type="ARBA" id="ARBA00006375"/>
    </source>
</evidence>
<dbReference type="Pfam" id="PF00153">
    <property type="entry name" value="Mito_carr"/>
    <property type="match status" value="2"/>
</dbReference>
<evidence type="ECO:0000313" key="10">
    <source>
        <dbReference type="EMBL" id="CAH0108935.1"/>
    </source>
</evidence>
<evidence type="ECO:0000256" key="3">
    <source>
        <dbReference type="ARBA" id="ARBA00022448"/>
    </source>
</evidence>
<evidence type="ECO:0000313" key="11">
    <source>
        <dbReference type="Proteomes" id="UP000789390"/>
    </source>
</evidence>
<keyword evidence="3 9" id="KW-0813">Transport</keyword>
<keyword evidence="6" id="KW-1133">Transmembrane helix</keyword>
<evidence type="ECO:0000256" key="1">
    <source>
        <dbReference type="ARBA" id="ARBA00004141"/>
    </source>
</evidence>
<sequence length="286" mass="31626">MVGGKFMHLSTPSLETSPTFVDDMWFKYILSVISATIAEGATYPLDLIKTRLQIQGEIASSKGDAGSYRGMLKTAVGIVKEEGLIRLWQGVRFGAYEKMRENVFKKNPDGKAAIGGMSAGALGQFMASPTDLVKVQIQMEGKRRLEGKPPRVKNAFQAFQQIMKQGGIRGLWKGWVPNVQRAALVNLGDLTTYDTAKSMCAGLVGAIMATPADVIKTRIMNQPTDERGRGLYYKSSVDCFLKTAQQEGFLAMYKGFFPAWIRMGPWSLCFWLSYEKIRKAMGTAAF</sequence>
<proteinExistence type="inferred from homology"/>
<dbReference type="InterPro" id="IPR050391">
    <property type="entry name" value="Mito_Metabolite_Transporter"/>
</dbReference>
<organism evidence="10 11">
    <name type="scientific">Daphnia galeata</name>
    <dbReference type="NCBI Taxonomy" id="27404"/>
    <lineage>
        <taxon>Eukaryota</taxon>
        <taxon>Metazoa</taxon>
        <taxon>Ecdysozoa</taxon>
        <taxon>Arthropoda</taxon>
        <taxon>Crustacea</taxon>
        <taxon>Branchiopoda</taxon>
        <taxon>Diplostraca</taxon>
        <taxon>Cladocera</taxon>
        <taxon>Anomopoda</taxon>
        <taxon>Daphniidae</taxon>
        <taxon>Daphnia</taxon>
    </lineage>
</organism>
<reference evidence="10" key="1">
    <citation type="submission" date="2021-11" db="EMBL/GenBank/DDBJ databases">
        <authorList>
            <person name="Schell T."/>
        </authorList>
    </citation>
    <scope>NUCLEOTIDE SEQUENCE</scope>
    <source>
        <strain evidence="10">M5</strain>
    </source>
</reference>
<dbReference type="PANTHER" id="PTHR45618">
    <property type="entry name" value="MITOCHONDRIAL DICARBOXYLATE CARRIER-RELATED"/>
    <property type="match status" value="1"/>
</dbReference>
<name>A0A8J2RSS1_9CRUS</name>
<dbReference type="PROSITE" id="PS50920">
    <property type="entry name" value="SOLCAR"/>
    <property type="match status" value="3"/>
</dbReference>
<evidence type="ECO:0000256" key="7">
    <source>
        <dbReference type="ARBA" id="ARBA00023136"/>
    </source>
</evidence>
<keyword evidence="11" id="KW-1185">Reference proteome</keyword>
<evidence type="ECO:0008006" key="12">
    <source>
        <dbReference type="Google" id="ProtNLM"/>
    </source>
</evidence>
<dbReference type="Proteomes" id="UP000789390">
    <property type="component" value="Unassembled WGS sequence"/>
</dbReference>
<keyword evidence="5" id="KW-0677">Repeat</keyword>